<comment type="function">
    <text evidence="7">Participates in both transcription termination and antitermination.</text>
</comment>
<evidence type="ECO:0000256" key="1">
    <source>
        <dbReference type="ARBA" id="ARBA00022472"/>
    </source>
</evidence>
<name>A0AAJ1V5M4_9LACT</name>
<dbReference type="GO" id="GO:0006353">
    <property type="term" value="P:DNA-templated transcription termination"/>
    <property type="evidence" value="ECO:0007669"/>
    <property type="project" value="UniProtKB-UniRule"/>
</dbReference>
<keyword evidence="5 7" id="KW-0805">Transcription regulation</keyword>
<evidence type="ECO:0000256" key="4">
    <source>
        <dbReference type="ARBA" id="ARBA00022884"/>
    </source>
</evidence>
<comment type="subunit">
    <text evidence="7">Monomer. Binds directly to the core enzyme of the DNA-dependent RNA polymerase and to nascent RNA.</text>
</comment>
<keyword evidence="8" id="KW-0175">Coiled coil</keyword>
<keyword evidence="6 7" id="KW-0804">Transcription</keyword>
<reference evidence="11" key="1">
    <citation type="submission" date="2023-05" db="EMBL/GenBank/DDBJ databases">
        <title>Cataloging the Phylogenetic Diversity of Human Bladder Bacteria.</title>
        <authorList>
            <person name="Du J."/>
        </authorList>
    </citation>
    <scope>NUCLEOTIDE SEQUENCE</scope>
    <source>
        <strain evidence="11">UMB1231</strain>
    </source>
</reference>
<dbReference type="SMART" id="SM00316">
    <property type="entry name" value="S1"/>
    <property type="match status" value="1"/>
</dbReference>
<dbReference type="NCBIfam" id="TIGR01953">
    <property type="entry name" value="NusA"/>
    <property type="match status" value="1"/>
</dbReference>
<dbReference type="InterPro" id="IPR013735">
    <property type="entry name" value="TF_NusA_N"/>
</dbReference>
<dbReference type="PANTHER" id="PTHR22648">
    <property type="entry name" value="TRANSCRIPTION TERMINATION FACTOR NUSA"/>
    <property type="match status" value="1"/>
</dbReference>
<evidence type="ECO:0000256" key="2">
    <source>
        <dbReference type="ARBA" id="ARBA00022490"/>
    </source>
</evidence>
<dbReference type="FunFam" id="3.30.300.20:FF:000005">
    <property type="entry name" value="Transcription termination/antitermination protein NusA"/>
    <property type="match status" value="1"/>
</dbReference>
<evidence type="ECO:0000256" key="5">
    <source>
        <dbReference type="ARBA" id="ARBA00023015"/>
    </source>
</evidence>
<dbReference type="GO" id="GO:0005829">
    <property type="term" value="C:cytosol"/>
    <property type="evidence" value="ECO:0007669"/>
    <property type="project" value="TreeGrafter"/>
</dbReference>
<dbReference type="InterPro" id="IPR012340">
    <property type="entry name" value="NA-bd_OB-fold"/>
</dbReference>
<feature type="coiled-coil region" evidence="8">
    <location>
        <begin position="345"/>
        <end position="403"/>
    </location>
</feature>
<dbReference type="FunFam" id="3.30.300.20:FF:000002">
    <property type="entry name" value="Transcription termination/antitermination protein NusA"/>
    <property type="match status" value="1"/>
</dbReference>
<dbReference type="CDD" id="cd02134">
    <property type="entry name" value="KH-II_NusA_rpt1"/>
    <property type="match status" value="1"/>
</dbReference>
<dbReference type="Proteomes" id="UP001229251">
    <property type="component" value="Unassembled WGS sequence"/>
</dbReference>
<dbReference type="SUPFAM" id="SSF69705">
    <property type="entry name" value="Transcription factor NusA, N-terminal domain"/>
    <property type="match status" value="1"/>
</dbReference>
<dbReference type="PROSITE" id="PS50126">
    <property type="entry name" value="S1"/>
    <property type="match status" value="1"/>
</dbReference>
<dbReference type="SUPFAM" id="SSF54814">
    <property type="entry name" value="Prokaryotic type KH domain (KH-domain type II)"/>
    <property type="match status" value="2"/>
</dbReference>
<dbReference type="Pfam" id="PF00575">
    <property type="entry name" value="S1"/>
    <property type="match status" value="1"/>
</dbReference>
<dbReference type="FunFam" id="3.30.1480.10:FF:000002">
    <property type="entry name" value="Transcription termination/antitermination protein NusA"/>
    <property type="match status" value="1"/>
</dbReference>
<dbReference type="GO" id="GO:0003700">
    <property type="term" value="F:DNA-binding transcription factor activity"/>
    <property type="evidence" value="ECO:0007669"/>
    <property type="project" value="InterPro"/>
</dbReference>
<keyword evidence="4 7" id="KW-0694">RNA-binding</keyword>
<dbReference type="Pfam" id="PF13184">
    <property type="entry name" value="KH_NusA_1st"/>
    <property type="match status" value="1"/>
</dbReference>
<dbReference type="CDD" id="cd04455">
    <property type="entry name" value="S1_NusA"/>
    <property type="match status" value="1"/>
</dbReference>
<dbReference type="InterPro" id="IPR003029">
    <property type="entry name" value="S1_domain"/>
</dbReference>
<keyword evidence="1 7" id="KW-0806">Transcription termination</keyword>
<dbReference type="InterPro" id="IPR015946">
    <property type="entry name" value="KH_dom-like_a/b"/>
</dbReference>
<dbReference type="RefSeq" id="WP_285065640.1">
    <property type="nucleotide sequence ID" value="NZ_JASOOE010000006.1"/>
</dbReference>
<evidence type="ECO:0000256" key="9">
    <source>
        <dbReference type="SAM" id="MobiDB-lite"/>
    </source>
</evidence>
<proteinExistence type="inferred from homology"/>
<gene>
    <name evidence="7 11" type="primary">nusA</name>
    <name evidence="11" type="ORF">QP433_04260</name>
</gene>
<comment type="similarity">
    <text evidence="7">Belongs to the NusA family.</text>
</comment>
<evidence type="ECO:0000313" key="11">
    <source>
        <dbReference type="EMBL" id="MDK7187189.1"/>
    </source>
</evidence>
<keyword evidence="3 7" id="KW-0889">Transcription antitermination</keyword>
<evidence type="ECO:0000256" key="8">
    <source>
        <dbReference type="SAM" id="Coils"/>
    </source>
</evidence>
<dbReference type="Gene3D" id="3.30.1480.10">
    <property type="entry name" value="NusA, N-terminal domain"/>
    <property type="match status" value="1"/>
</dbReference>
<dbReference type="InterPro" id="IPR058582">
    <property type="entry name" value="KH_NusA_2nd"/>
</dbReference>
<dbReference type="PANTHER" id="PTHR22648:SF0">
    <property type="entry name" value="TRANSCRIPTION TERMINATION_ANTITERMINATION PROTEIN NUSA"/>
    <property type="match status" value="1"/>
</dbReference>
<protein>
    <recommendedName>
        <fullName evidence="7">Transcription termination/antitermination protein NusA</fullName>
    </recommendedName>
</protein>
<dbReference type="PROSITE" id="PS50084">
    <property type="entry name" value="KH_TYPE_1"/>
    <property type="match status" value="1"/>
</dbReference>
<evidence type="ECO:0000256" key="7">
    <source>
        <dbReference type="HAMAP-Rule" id="MF_00945"/>
    </source>
</evidence>
<dbReference type="Gene3D" id="2.40.50.140">
    <property type="entry name" value="Nucleic acid-binding proteins"/>
    <property type="match status" value="1"/>
</dbReference>
<evidence type="ECO:0000256" key="6">
    <source>
        <dbReference type="ARBA" id="ARBA00023163"/>
    </source>
</evidence>
<dbReference type="GO" id="GO:0003723">
    <property type="term" value="F:RNA binding"/>
    <property type="evidence" value="ECO:0007669"/>
    <property type="project" value="UniProtKB-UniRule"/>
</dbReference>
<feature type="domain" description="S1 motif" evidence="10">
    <location>
        <begin position="135"/>
        <end position="199"/>
    </location>
</feature>
<dbReference type="FunFam" id="2.40.50.140:FF:000058">
    <property type="entry name" value="Transcription termination/antitermination protein NusA"/>
    <property type="match status" value="1"/>
</dbReference>
<dbReference type="AlphaFoldDB" id="A0AAJ1V5M4"/>
<dbReference type="InterPro" id="IPR036555">
    <property type="entry name" value="NusA_N_sf"/>
</dbReference>
<dbReference type="Gene3D" id="3.30.300.20">
    <property type="match status" value="2"/>
</dbReference>
<organism evidence="11 12">
    <name type="scientific">Facklamia hominis</name>
    <dbReference type="NCBI Taxonomy" id="178214"/>
    <lineage>
        <taxon>Bacteria</taxon>
        <taxon>Bacillati</taxon>
        <taxon>Bacillota</taxon>
        <taxon>Bacilli</taxon>
        <taxon>Lactobacillales</taxon>
        <taxon>Aerococcaceae</taxon>
        <taxon>Facklamia</taxon>
    </lineage>
</organism>
<accession>A0AAJ1V5M4</accession>
<evidence type="ECO:0000256" key="3">
    <source>
        <dbReference type="ARBA" id="ARBA00022814"/>
    </source>
</evidence>
<dbReference type="CDD" id="cd22529">
    <property type="entry name" value="KH-II_NusA_rpt2"/>
    <property type="match status" value="1"/>
</dbReference>
<dbReference type="InterPro" id="IPR030842">
    <property type="entry name" value="TF_NusA_bacterial"/>
</dbReference>
<dbReference type="SMART" id="SM00322">
    <property type="entry name" value="KH"/>
    <property type="match status" value="1"/>
</dbReference>
<comment type="caution">
    <text evidence="11">The sequence shown here is derived from an EMBL/GenBank/DDBJ whole genome shotgun (WGS) entry which is preliminary data.</text>
</comment>
<dbReference type="InterPro" id="IPR004087">
    <property type="entry name" value="KH_dom"/>
</dbReference>
<dbReference type="EMBL" id="JASOOE010000006">
    <property type="protein sequence ID" value="MDK7187189.1"/>
    <property type="molecule type" value="Genomic_DNA"/>
</dbReference>
<keyword evidence="2 7" id="KW-0963">Cytoplasm</keyword>
<sequence length="439" mass="49856">MSKELVAAMQLLEEEKGIKPEVIKEALESALVLAYKKNYDQAQNVEVEFNDKTGDIKVYSVKEVVETNYDSTQEVSLEEALKINRAYEIGDKIKFEVTPKDFGRIATQTAKHVVLQRIREAERDIIYNEYIDYQDEILTGTVERKDSRNVYVSLNRVEAMMPLSEQIPNEDLAIDQRVKVYVSKVDKTSKGPQIIVSRAHPDFLRRLFEQEVPEIYDGIVEVMSIAREAGDRSKVAVFSRDANIDPIGTCVGPRGARVQAIVNELNAENMDIVQYSEDPETFIKNAMNPAEVLNVHFMEEEERTCIVVVPDYQLSLAIGKKGQNARLAARLTGYKIDIKSQDSYQAYLEEEAERQAQALEEAEEQVAIDDQLAANVEDEMLEINEEQEALEDLRQTQEEAEAIYDPEDVEAQIAELEEDHESDYQDLLDDADTVSDVDA</sequence>
<dbReference type="SUPFAM" id="SSF50249">
    <property type="entry name" value="Nucleic acid-binding proteins"/>
    <property type="match status" value="1"/>
</dbReference>
<dbReference type="HAMAP" id="MF_00945_B">
    <property type="entry name" value="NusA_B"/>
    <property type="match status" value="1"/>
</dbReference>
<comment type="subcellular location">
    <subcellularLocation>
        <location evidence="7">Cytoplasm</location>
    </subcellularLocation>
</comment>
<feature type="region of interest" description="Disordered" evidence="9">
    <location>
        <begin position="419"/>
        <end position="439"/>
    </location>
</feature>
<evidence type="ECO:0000259" key="10">
    <source>
        <dbReference type="PROSITE" id="PS50126"/>
    </source>
</evidence>
<dbReference type="GO" id="GO:0031564">
    <property type="term" value="P:transcription antitermination"/>
    <property type="evidence" value="ECO:0007669"/>
    <property type="project" value="UniProtKB-UniRule"/>
</dbReference>
<dbReference type="Pfam" id="PF26594">
    <property type="entry name" value="KH_NusA_2nd"/>
    <property type="match status" value="1"/>
</dbReference>
<dbReference type="Pfam" id="PF08529">
    <property type="entry name" value="NusA_N"/>
    <property type="match status" value="1"/>
</dbReference>
<dbReference type="InterPro" id="IPR025249">
    <property type="entry name" value="TF_NusA_KH_1st"/>
</dbReference>
<dbReference type="InterPro" id="IPR009019">
    <property type="entry name" value="KH_sf_prok-type"/>
</dbReference>
<dbReference type="InterPro" id="IPR010213">
    <property type="entry name" value="TF_NusA"/>
</dbReference>
<evidence type="ECO:0000313" key="12">
    <source>
        <dbReference type="Proteomes" id="UP001229251"/>
    </source>
</evidence>